<dbReference type="GO" id="GO:0006952">
    <property type="term" value="P:defense response"/>
    <property type="evidence" value="ECO:0007669"/>
    <property type="project" value="UniProtKB-KW"/>
</dbReference>
<dbReference type="PANTHER" id="PTHR19338">
    <property type="entry name" value="TRANSLOCASE OF INNER MITOCHONDRIAL MEMBRANE 13 HOMOLOG"/>
    <property type="match status" value="1"/>
</dbReference>
<dbReference type="Gramene" id="TraesCS7B02G460500.1">
    <property type="protein sequence ID" value="TraesCS7B02G460500.1"/>
    <property type="gene ID" value="TraesCS7B02G460500"/>
</dbReference>
<sequence>MAAEALVSVSTGVMNSVLEKLATLMGEEYTKHKSMQREVAFLKDELSSIDAVLKKLENMEEELDPQTREWKNQVMEMAFHIEDCIDDFMHESGEDSNRGGVGFVGKIAQYINALRTRHQFANQIQQLKTWVKDVSERRKRMITKLKMPEPTHTDEVQDLIDSIREYIREKKVLFHH</sequence>
<protein>
    <recommendedName>
        <fullName evidence="7">Disease resistance N-terminal domain-containing protein</fullName>
    </recommendedName>
</protein>
<dbReference type="SMR" id="A0A3B6SPT0"/>
<dbReference type="Gramene" id="TraesCAD_scaffold_061161_01G000100.1">
    <property type="protein sequence ID" value="TraesCAD_scaffold_061161_01G000100.1"/>
    <property type="gene ID" value="TraesCAD_scaffold_061161_01G000100"/>
</dbReference>
<dbReference type="GeneID" id="123162958"/>
<evidence type="ECO:0000313" key="8">
    <source>
        <dbReference type="EnsemblPlants" id="TraesCS7B02G460500.1"/>
    </source>
</evidence>
<evidence type="ECO:0000256" key="3">
    <source>
        <dbReference type="ARBA" id="ARBA00022737"/>
    </source>
</evidence>
<feature type="domain" description="Disease resistance N-terminal" evidence="7">
    <location>
        <begin position="13"/>
        <end position="97"/>
    </location>
</feature>
<comment type="similarity">
    <text evidence="1">Belongs to the disease resistance NB-LRR family.</text>
</comment>
<evidence type="ECO:0000256" key="2">
    <source>
        <dbReference type="ARBA" id="ARBA00022614"/>
    </source>
</evidence>
<dbReference type="Gene3D" id="1.20.5.4130">
    <property type="match status" value="1"/>
</dbReference>
<dbReference type="InterPro" id="IPR041118">
    <property type="entry name" value="Rx_N"/>
</dbReference>
<dbReference type="CDD" id="cd14798">
    <property type="entry name" value="RX-CC_like"/>
    <property type="match status" value="1"/>
</dbReference>
<feature type="coiled-coil region" evidence="6">
    <location>
        <begin position="39"/>
        <end position="69"/>
    </location>
</feature>
<evidence type="ECO:0000259" key="7">
    <source>
        <dbReference type="Pfam" id="PF18052"/>
    </source>
</evidence>
<dbReference type="OrthoDB" id="673289at2759"/>
<dbReference type="PANTHER" id="PTHR19338:SF64">
    <property type="entry name" value="AAA+ ATPASE DOMAIN-CONTAINING PROTEIN"/>
    <property type="match status" value="1"/>
</dbReference>
<dbReference type="Gramene" id="TraesWEE_scaffold_037554_01G000100.1">
    <property type="protein sequence ID" value="TraesWEE_scaffold_037554_01G000100.1"/>
    <property type="gene ID" value="TraesWEE_scaffold_037554_01G000100"/>
</dbReference>
<keyword evidence="5" id="KW-0611">Plant defense</keyword>
<evidence type="ECO:0000256" key="4">
    <source>
        <dbReference type="ARBA" id="ARBA00022741"/>
    </source>
</evidence>
<dbReference type="PaxDb" id="4565-Traes_7AL_E287CFFC5.1"/>
<name>A0A3B6SPT0_WHEAT</name>
<evidence type="ECO:0000313" key="9">
    <source>
        <dbReference type="Proteomes" id="UP000019116"/>
    </source>
</evidence>
<keyword evidence="4" id="KW-0547">Nucleotide-binding</keyword>
<reference evidence="8" key="2">
    <citation type="submission" date="2018-10" db="UniProtKB">
        <authorList>
            <consortium name="EnsemblPlants"/>
        </authorList>
    </citation>
    <scope>IDENTIFICATION</scope>
</reference>
<dbReference type="Proteomes" id="UP000019116">
    <property type="component" value="Chromosome 7B"/>
</dbReference>
<keyword evidence="2" id="KW-0433">Leucine-rich repeat</keyword>
<gene>
    <name evidence="8" type="primary">LOC123162958</name>
</gene>
<dbReference type="RefSeq" id="XP_044436660.1">
    <property type="nucleotide sequence ID" value="XM_044580725.1"/>
</dbReference>
<dbReference type="AlphaFoldDB" id="A0A3B6SPT0"/>
<dbReference type="Gramene" id="TraesROB_scaffold_065468_01G000100.1">
    <property type="protein sequence ID" value="TraesROB_scaffold_065468_01G000100.1"/>
    <property type="gene ID" value="TraesROB_scaffold_065468_01G000100"/>
</dbReference>
<dbReference type="Pfam" id="PF18052">
    <property type="entry name" value="Rx_N"/>
    <property type="match status" value="1"/>
</dbReference>
<dbReference type="Gramene" id="TraesCS7B03G1242100.1">
    <property type="protein sequence ID" value="TraesCS7B03G1242100.1.CDS"/>
    <property type="gene ID" value="TraesCS7B03G1242100"/>
</dbReference>
<keyword evidence="3" id="KW-0677">Repeat</keyword>
<reference evidence="8" key="1">
    <citation type="submission" date="2018-08" db="EMBL/GenBank/DDBJ databases">
        <authorList>
            <person name="Rossello M."/>
        </authorList>
    </citation>
    <scope>NUCLEOTIDE SEQUENCE [LARGE SCALE GENOMIC DNA]</scope>
    <source>
        <strain evidence="8">cv. Chinese Spring</strain>
    </source>
</reference>
<dbReference type="EnsemblPlants" id="TraesCS7B02G460500.1">
    <property type="protein sequence ID" value="TraesCS7B02G460500.1"/>
    <property type="gene ID" value="TraesCS7B02G460500"/>
</dbReference>
<evidence type="ECO:0000256" key="6">
    <source>
        <dbReference type="SAM" id="Coils"/>
    </source>
</evidence>
<dbReference type="InterPro" id="IPR038005">
    <property type="entry name" value="RX-like_CC"/>
</dbReference>
<proteinExistence type="inferred from homology"/>
<organism evidence="8">
    <name type="scientific">Triticum aestivum</name>
    <name type="common">Wheat</name>
    <dbReference type="NCBI Taxonomy" id="4565"/>
    <lineage>
        <taxon>Eukaryota</taxon>
        <taxon>Viridiplantae</taxon>
        <taxon>Streptophyta</taxon>
        <taxon>Embryophyta</taxon>
        <taxon>Tracheophyta</taxon>
        <taxon>Spermatophyta</taxon>
        <taxon>Magnoliopsida</taxon>
        <taxon>Liliopsida</taxon>
        <taxon>Poales</taxon>
        <taxon>Poaceae</taxon>
        <taxon>BOP clade</taxon>
        <taxon>Pooideae</taxon>
        <taxon>Triticodae</taxon>
        <taxon>Triticeae</taxon>
        <taxon>Triticinae</taxon>
        <taxon>Triticum</taxon>
    </lineage>
</organism>
<evidence type="ECO:0000256" key="1">
    <source>
        <dbReference type="ARBA" id="ARBA00008894"/>
    </source>
</evidence>
<dbReference type="GO" id="GO:0000166">
    <property type="term" value="F:nucleotide binding"/>
    <property type="evidence" value="ECO:0007669"/>
    <property type="project" value="UniProtKB-KW"/>
</dbReference>
<keyword evidence="9" id="KW-1185">Reference proteome</keyword>
<evidence type="ECO:0000256" key="5">
    <source>
        <dbReference type="ARBA" id="ARBA00022821"/>
    </source>
</evidence>
<accession>A0A3B6SPT0</accession>
<keyword evidence="6" id="KW-0175">Coiled coil</keyword>